<dbReference type="VEuPathDB" id="TriTrypDB:TEOVI_000679500"/>
<dbReference type="Pfam" id="PF00849">
    <property type="entry name" value="PseudoU_synth_2"/>
    <property type="match status" value="1"/>
</dbReference>
<proteinExistence type="predicted"/>
<dbReference type="PANTHER" id="PTHR21600:SF77">
    <property type="entry name" value="PSEUDOURIDYLATE SYNTHASE PROTEIN, PUTATIVE-RELATED"/>
    <property type="match status" value="1"/>
</dbReference>
<dbReference type="Gene3D" id="3.30.2350.10">
    <property type="entry name" value="Pseudouridine synthase"/>
    <property type="match status" value="1"/>
</dbReference>
<dbReference type="GeneID" id="92380729"/>
<dbReference type="GO" id="GO:0009982">
    <property type="term" value="F:pseudouridine synthase activity"/>
    <property type="evidence" value="ECO:0007669"/>
    <property type="project" value="InterPro"/>
</dbReference>
<dbReference type="EMBL" id="CZPT02000790">
    <property type="protein sequence ID" value="SCU67674.1"/>
    <property type="molecule type" value="Genomic_DNA"/>
</dbReference>
<dbReference type="InterPro" id="IPR006145">
    <property type="entry name" value="PsdUridine_synth_RsuA/RluA"/>
</dbReference>
<dbReference type="SUPFAM" id="SSF55120">
    <property type="entry name" value="Pseudouridine synthase"/>
    <property type="match status" value="1"/>
</dbReference>
<dbReference type="Proteomes" id="UP000195570">
    <property type="component" value="Unassembled WGS sequence"/>
</dbReference>
<dbReference type="GO" id="GO:0000455">
    <property type="term" value="P:enzyme-directed rRNA pseudouridine synthesis"/>
    <property type="evidence" value="ECO:0007669"/>
    <property type="project" value="TreeGrafter"/>
</dbReference>
<dbReference type="PANTHER" id="PTHR21600">
    <property type="entry name" value="MITOCHONDRIAL RNA PSEUDOURIDINE SYNTHASE"/>
    <property type="match status" value="1"/>
</dbReference>
<dbReference type="InterPro" id="IPR020103">
    <property type="entry name" value="PsdUridine_synth_cat_dom_sf"/>
</dbReference>
<evidence type="ECO:0000259" key="1">
    <source>
        <dbReference type="Pfam" id="PF00849"/>
    </source>
</evidence>
<evidence type="ECO:0000313" key="3">
    <source>
        <dbReference type="Proteomes" id="UP000195570"/>
    </source>
</evidence>
<feature type="domain" description="Pseudouridine synthase RsuA/RluA-like" evidence="1">
    <location>
        <begin position="17"/>
        <end position="264"/>
    </location>
</feature>
<protein>
    <submittedName>
        <fullName evidence="2">RNA pseudouridylate synthase, putative</fullName>
    </submittedName>
</protein>
<sequence>MVSPPALFHVIYENDELVVVNKPNDVPMDGVGCELTVERWALAYRSRRNDGDKVDSERFNEEVMKDASQLPDFVTEKPKGKKKMVKFVHQLDYATSGVLCIAFSKEMAARLAHCFEMRTAKKAYVAVLHGSVSPLSSTIPNSTSFLSRNATQGGFRLISIKEVSSCQFILDCVRIATGQTEPNNVVSEEKIIEINLPVGYDDDDPDRFRMAVNGRDAKESLTYMYVLQNGYLPCPSKNCQVSVTKVILIPQTGRRHQLRLHCNALGFPIVGDVTYGISSFPSTVLHQNEALMEGRNTKDVEVPIRASDWSRMMLHAWRLSFPLNVEPIGDGRQRSLLKRQRRRETLGLDDAHSSWEDAVWTHFQTEDPFALIIEDKP</sequence>
<dbReference type="InterPro" id="IPR050188">
    <property type="entry name" value="RluA_PseudoU_synthase"/>
</dbReference>
<dbReference type="AlphaFoldDB" id="A0A1G4I6T4"/>
<dbReference type="GO" id="GO:0003723">
    <property type="term" value="F:RNA binding"/>
    <property type="evidence" value="ECO:0007669"/>
    <property type="project" value="InterPro"/>
</dbReference>
<dbReference type="RefSeq" id="XP_067078956.1">
    <property type="nucleotide sequence ID" value="XM_067222855.1"/>
</dbReference>
<dbReference type="CDD" id="cd02869">
    <property type="entry name" value="PseudoU_synth_RluA_like"/>
    <property type="match status" value="1"/>
</dbReference>
<organism evidence="2 3">
    <name type="scientific">Trypanosoma equiperdum</name>
    <dbReference type="NCBI Taxonomy" id="5694"/>
    <lineage>
        <taxon>Eukaryota</taxon>
        <taxon>Discoba</taxon>
        <taxon>Euglenozoa</taxon>
        <taxon>Kinetoplastea</taxon>
        <taxon>Metakinetoplastina</taxon>
        <taxon>Trypanosomatida</taxon>
        <taxon>Trypanosomatidae</taxon>
        <taxon>Trypanosoma</taxon>
    </lineage>
</organism>
<gene>
    <name evidence="2" type="ORF">TEOVI_000679500</name>
</gene>
<name>A0A1G4I6T4_TRYEQ</name>
<reference evidence="2" key="1">
    <citation type="submission" date="2016-09" db="EMBL/GenBank/DDBJ databases">
        <authorList>
            <person name="Hebert L."/>
            <person name="Moumen B."/>
        </authorList>
    </citation>
    <scope>NUCLEOTIDE SEQUENCE [LARGE SCALE GENOMIC DNA]</scope>
    <source>
        <strain evidence="2">OVI</strain>
    </source>
</reference>
<evidence type="ECO:0000313" key="2">
    <source>
        <dbReference type="EMBL" id="SCU67674.1"/>
    </source>
</evidence>
<accession>A0A1G4I6T4</accession>
<comment type="caution">
    <text evidence="2">The sequence shown here is derived from an EMBL/GenBank/DDBJ whole genome shotgun (WGS) entry which is preliminary data.</text>
</comment>
<keyword evidence="3" id="KW-1185">Reference proteome</keyword>